<dbReference type="HOGENOM" id="CLU_068641_1_0_7"/>
<feature type="transmembrane region" description="Helical" evidence="1">
    <location>
        <begin position="95"/>
        <end position="121"/>
    </location>
</feature>
<evidence type="ECO:0008006" key="4">
    <source>
        <dbReference type="Google" id="ProtNLM"/>
    </source>
</evidence>
<name>Q6AK00_DESPS</name>
<feature type="transmembrane region" description="Helical" evidence="1">
    <location>
        <begin position="202"/>
        <end position="231"/>
    </location>
</feature>
<dbReference type="PANTHER" id="PTHR41324:SF1">
    <property type="entry name" value="DUF2232 DOMAIN-CONTAINING PROTEIN"/>
    <property type="match status" value="1"/>
</dbReference>
<organism evidence="2 3">
    <name type="scientific">Desulfotalea psychrophila (strain LSv54 / DSM 12343)</name>
    <dbReference type="NCBI Taxonomy" id="177439"/>
    <lineage>
        <taxon>Bacteria</taxon>
        <taxon>Pseudomonadati</taxon>
        <taxon>Thermodesulfobacteriota</taxon>
        <taxon>Desulfobulbia</taxon>
        <taxon>Desulfobulbales</taxon>
        <taxon>Desulfocapsaceae</taxon>
        <taxon>Desulfotalea</taxon>
    </lineage>
</organism>
<evidence type="ECO:0000313" key="2">
    <source>
        <dbReference type="EMBL" id="CAG37326.1"/>
    </source>
</evidence>
<dbReference type="Proteomes" id="UP000000602">
    <property type="component" value="Chromosome"/>
</dbReference>
<keyword evidence="1" id="KW-1133">Transmembrane helix</keyword>
<feature type="transmembrane region" description="Helical" evidence="1">
    <location>
        <begin position="275"/>
        <end position="296"/>
    </location>
</feature>
<evidence type="ECO:0000313" key="3">
    <source>
        <dbReference type="Proteomes" id="UP000000602"/>
    </source>
</evidence>
<keyword evidence="3" id="KW-1185">Reference proteome</keyword>
<dbReference type="AlphaFoldDB" id="Q6AK00"/>
<dbReference type="InterPro" id="IPR018710">
    <property type="entry name" value="DUF2232"/>
</dbReference>
<gene>
    <name evidence="2" type="ordered locus">DP2597</name>
</gene>
<proteinExistence type="predicted"/>
<accession>Q6AK00</accession>
<dbReference type="eggNOG" id="COG4241">
    <property type="taxonomic scope" value="Bacteria"/>
</dbReference>
<dbReference type="Pfam" id="PF09991">
    <property type="entry name" value="DUF2232"/>
    <property type="match status" value="1"/>
</dbReference>
<reference evidence="3" key="1">
    <citation type="journal article" date="2004" name="Environ. Microbiol.">
        <title>The genome of Desulfotalea psychrophila, a sulfate-reducing bacterium from permanently cold Arctic sediments.</title>
        <authorList>
            <person name="Rabus R."/>
            <person name="Ruepp A."/>
            <person name="Frickey T."/>
            <person name="Rattei T."/>
            <person name="Fartmann B."/>
            <person name="Stark M."/>
            <person name="Bauer M."/>
            <person name="Zibat A."/>
            <person name="Lombardot T."/>
            <person name="Becker I."/>
            <person name="Amann J."/>
            <person name="Gellner K."/>
            <person name="Teeling H."/>
            <person name="Leuschner W.D."/>
            <person name="Gloeckner F.-O."/>
            <person name="Lupas A.N."/>
            <person name="Amann R."/>
            <person name="Klenk H.-P."/>
        </authorList>
    </citation>
    <scope>NUCLEOTIDE SEQUENCE [LARGE SCALE GENOMIC DNA]</scope>
    <source>
        <strain evidence="3">DSM 12343 / LSv54</strain>
    </source>
</reference>
<keyword evidence="1" id="KW-0812">Transmembrane</keyword>
<feature type="transmembrane region" description="Helical" evidence="1">
    <location>
        <begin position="133"/>
        <end position="153"/>
    </location>
</feature>
<protein>
    <recommendedName>
        <fullName evidence="4">DUF2232 domain-containing protein</fullName>
    </recommendedName>
</protein>
<evidence type="ECO:0000256" key="1">
    <source>
        <dbReference type="SAM" id="Phobius"/>
    </source>
</evidence>
<dbReference type="PANTHER" id="PTHR41324">
    <property type="entry name" value="MEMBRANE PROTEIN-RELATED"/>
    <property type="match status" value="1"/>
</dbReference>
<feature type="transmembrane region" description="Helical" evidence="1">
    <location>
        <begin position="252"/>
        <end position="269"/>
    </location>
</feature>
<keyword evidence="1" id="KW-0472">Membrane</keyword>
<feature type="transmembrane region" description="Helical" evidence="1">
    <location>
        <begin position="43"/>
        <end position="75"/>
    </location>
</feature>
<feature type="transmembrane region" description="Helical" evidence="1">
    <location>
        <begin position="308"/>
        <end position="330"/>
    </location>
</feature>
<dbReference type="EMBL" id="CR522870">
    <property type="protein sequence ID" value="CAG37326.1"/>
    <property type="molecule type" value="Genomic_DNA"/>
</dbReference>
<dbReference type="STRING" id="177439.DP2597"/>
<dbReference type="KEGG" id="dps:DP2597"/>
<sequence>MLVKLHFFPTLDLPRTNWLLAKRVYVEKQAVEQIEIKKILVRILLITATIVLPGVDWTVFSWLHPMLPLLVFFVLSEQGMYGGNRVILIGTGLGLLGSFLLGSMSLFLFAASLLPVGYVLADSANRNKSPVQAGGRGVLALALCWVILLSGIISPGSISPYAQLLLSVNTGIDEAIKFYRASSDISVDVNIMLESTLLQMKAIIPIITPAILACFALFIVWFSTIAGNWLIAKKCGRIIWPHFKYWQLPEKLIWLAIATALVTFIPLNLVRYVGINILIVMAIIYCFQGFGITVFLMDKWKMPIIFRAFVYVMIVFQSFGAIILLLLGIADTWLNFRKSSDDVGIQE</sequence>